<keyword evidence="11" id="KW-0460">Magnesium</keyword>
<dbReference type="InterPro" id="IPR012337">
    <property type="entry name" value="RNaseH-like_sf"/>
</dbReference>
<evidence type="ECO:0000313" key="15">
    <source>
        <dbReference type="EMBL" id="AOW05010.1"/>
    </source>
</evidence>
<dbReference type="InterPro" id="IPR011320">
    <property type="entry name" value="RNase_H1_N"/>
</dbReference>
<reference evidence="15 16" key="1">
    <citation type="journal article" date="2016" name="PLoS ONE">
        <title>Sequence Assembly of Yarrowia lipolytica Strain W29/CLIB89 Shows Transposable Element Diversity.</title>
        <authorList>
            <person name="Magnan C."/>
            <person name="Yu J."/>
            <person name="Chang I."/>
            <person name="Jahn E."/>
            <person name="Kanomata Y."/>
            <person name="Wu J."/>
            <person name="Zeller M."/>
            <person name="Oakes M."/>
            <person name="Baldi P."/>
            <person name="Sandmeyer S."/>
        </authorList>
    </citation>
    <scope>NUCLEOTIDE SEQUENCE [LARGE SCALE GENOMIC DNA]</scope>
    <source>
        <strain evidence="16">CLIB89(W29)</strain>
    </source>
</reference>
<dbReference type="InterPro" id="IPR009027">
    <property type="entry name" value="Ribosomal_bL9/RNase_H1_N"/>
</dbReference>
<accession>A0A1H6Q1B3</accession>
<dbReference type="Pfam" id="PF01693">
    <property type="entry name" value="Cauli_VI"/>
    <property type="match status" value="2"/>
</dbReference>
<evidence type="ECO:0000256" key="1">
    <source>
        <dbReference type="ARBA" id="ARBA00000077"/>
    </source>
</evidence>
<organism evidence="15 16">
    <name type="scientific">Yarrowia lipolytica</name>
    <name type="common">Candida lipolytica</name>
    <dbReference type="NCBI Taxonomy" id="4952"/>
    <lineage>
        <taxon>Eukaryota</taxon>
        <taxon>Fungi</taxon>
        <taxon>Dikarya</taxon>
        <taxon>Ascomycota</taxon>
        <taxon>Saccharomycotina</taxon>
        <taxon>Dipodascomycetes</taxon>
        <taxon>Dipodascales</taxon>
        <taxon>Dipodascales incertae sedis</taxon>
        <taxon>Yarrowia</taxon>
    </lineage>
</organism>
<dbReference type="InterPro" id="IPR036397">
    <property type="entry name" value="RNaseH_sf"/>
</dbReference>
<feature type="compositionally biased region" description="Basic and acidic residues" evidence="13">
    <location>
        <begin position="481"/>
        <end position="493"/>
    </location>
</feature>
<dbReference type="GeneID" id="2912330"/>
<dbReference type="PROSITE" id="PS50879">
    <property type="entry name" value="RNASE_H_1"/>
    <property type="match status" value="1"/>
</dbReference>
<dbReference type="SUPFAM" id="SSF53098">
    <property type="entry name" value="Ribonuclease H-like"/>
    <property type="match status" value="1"/>
</dbReference>
<evidence type="ECO:0000256" key="5">
    <source>
        <dbReference type="ARBA" id="ARBA00012180"/>
    </source>
</evidence>
<evidence type="ECO:0000256" key="9">
    <source>
        <dbReference type="ARBA" id="ARBA00022759"/>
    </source>
</evidence>
<evidence type="ECO:0000256" key="6">
    <source>
        <dbReference type="ARBA" id="ARBA00017721"/>
    </source>
</evidence>
<name>A0A1H6Q1B3_YARLL</name>
<dbReference type="Pfam" id="PF00075">
    <property type="entry name" value="RNase_H"/>
    <property type="match status" value="1"/>
</dbReference>
<dbReference type="EMBL" id="CP017557">
    <property type="protein sequence ID" value="AOW05010.1"/>
    <property type="molecule type" value="Genomic_DNA"/>
</dbReference>
<dbReference type="PANTHER" id="PTHR10642:SF26">
    <property type="entry name" value="RIBONUCLEASE H1"/>
    <property type="match status" value="1"/>
</dbReference>
<evidence type="ECO:0000256" key="2">
    <source>
        <dbReference type="ARBA" id="ARBA00001946"/>
    </source>
</evidence>
<feature type="domain" description="RNase H type-1" evidence="14">
    <location>
        <begin position="710"/>
        <end position="860"/>
    </location>
</feature>
<evidence type="ECO:0000256" key="8">
    <source>
        <dbReference type="ARBA" id="ARBA00022723"/>
    </source>
</evidence>
<feature type="region of interest" description="Disordered" evidence="13">
    <location>
        <begin position="45"/>
        <end position="81"/>
    </location>
</feature>
<dbReference type="Proteomes" id="UP000182444">
    <property type="component" value="Chromosome 1E"/>
</dbReference>
<comment type="cofactor">
    <cofactor evidence="2">
        <name>Mg(2+)</name>
        <dbReference type="ChEBI" id="CHEBI:18420"/>
    </cofactor>
</comment>
<evidence type="ECO:0000256" key="4">
    <source>
        <dbReference type="ARBA" id="ARBA00005300"/>
    </source>
</evidence>
<dbReference type="AlphaFoldDB" id="A0A1H6Q1B3"/>
<keyword evidence="8" id="KW-0479">Metal-binding</keyword>
<dbReference type="GO" id="GO:0003676">
    <property type="term" value="F:nucleic acid binding"/>
    <property type="evidence" value="ECO:0007669"/>
    <property type="project" value="InterPro"/>
</dbReference>
<evidence type="ECO:0000313" key="16">
    <source>
        <dbReference type="Proteomes" id="UP000182444"/>
    </source>
</evidence>
<keyword evidence="12" id="KW-0175">Coiled coil</keyword>
<proteinExistence type="inferred from homology"/>
<evidence type="ECO:0000256" key="10">
    <source>
        <dbReference type="ARBA" id="ARBA00022801"/>
    </source>
</evidence>
<dbReference type="EC" id="3.1.26.4" evidence="5"/>
<dbReference type="Gene3D" id="3.30.420.10">
    <property type="entry name" value="Ribonuclease H-like superfamily/Ribonuclease H"/>
    <property type="match status" value="1"/>
</dbReference>
<dbReference type="KEGG" id="yli:2912330"/>
<evidence type="ECO:0000256" key="7">
    <source>
        <dbReference type="ARBA" id="ARBA00022722"/>
    </source>
</evidence>
<dbReference type="GO" id="GO:0004523">
    <property type="term" value="F:RNA-DNA hybrid ribonuclease activity"/>
    <property type="evidence" value="ECO:0007669"/>
    <property type="project" value="UniProtKB-EC"/>
</dbReference>
<protein>
    <recommendedName>
        <fullName evidence="6">Ribonuclease H</fullName>
        <ecNumber evidence="5">3.1.26.4</ecNumber>
    </recommendedName>
</protein>
<dbReference type="VEuPathDB" id="FungiDB:YALI1_E06843g"/>
<dbReference type="VEuPathDB" id="FungiDB:YALI0_E05775g"/>
<sequence length="907" mass="104259">MSGFTTFHAMIRLRPLTIPIRIFIRNVSLSSGFRHQKYKRLDYPKAPTLLRDPPPEVRAVPQTPPETFSVKRQGRNKAGRKQTTEMYTFVSQKDALEFELAPSAVLRQTIEKRLASLSQEQRELKAEMETQIARAGGVFAVRKGLVPGIYLHWDKVVRETGKMSQSEWKKLETVQEAQEWMGMYHVSPEDVCYDPFASRISFLEHLLSDEAKLEPEKKRWFAVKKGRQPGVYSNWEEAADQVIGYSGAVYASFSTDKQACKFLGMSKKEYFEQLKQDPTETDKEMIRQKRLADEQLQAYKRERDRIKFSQYAEAKMYIAPPDGGSPNRVKQLLTKCLQIQAEINKMVSLDKMRKFHMQDIFDELDQMTEEEKQECLESLDNSHLVDAYNVFNNPEYWDFYREYLLTKENYLGYESTTCSKGRGDTLFKSEFRECGTTKSTTEELAATEVSQWRQKNETSVENDTVKLDTSSEGFFSSTQELSERTEDTVDKKLTQRQKRDSKRATLKALDKSISENIAAPDDVAIGIKENGTVRNQAKKTTFENWLDGFSEAEKHKPASKITLTGHFKNATPQMRREMLKARHETKMELVARTADPSTTVTLDMLAGLTCNCGEPVFVRNRDSSAAAPLIPRRQLYLSTNRYKNLHGDSGWTNHTFKHKQADFDINTTSFRDHHDHKLLRAFETNWRIMFNSLSKQLGPIAANHAGRYDDVEANVVYTDGSHNALPSPLLYNAGAAGWGVHFEKGLMPDACGRVPGEQTPGRAEILAMVMAIRIISRHMTYRSQKWEIRTDSLWTLRLLEHGWEGLEPTERMRSHPNYYLIKRLRALLYENQNISLRFIRSQHMHSGARIADKLAKKGARKKYSETAEQYGTDDEDIFIHDPALSAFFPSATVPSNLRSSMWTDNKE</sequence>
<comment type="similarity">
    <text evidence="4">Belongs to the RNase H family.</text>
</comment>
<keyword evidence="7" id="KW-0540">Nuclease</keyword>
<comment type="function">
    <text evidence="3">Endonuclease that specifically degrades the RNA of RNA-DNA hybrids.</text>
</comment>
<dbReference type="RefSeq" id="XP_503600.3">
    <property type="nucleotide sequence ID" value="XM_503600.3"/>
</dbReference>
<feature type="coiled-coil region" evidence="12">
    <location>
        <begin position="107"/>
        <end position="134"/>
    </location>
</feature>
<gene>
    <name evidence="15" type="ORF">YALI1_E06843g</name>
</gene>
<evidence type="ECO:0000256" key="11">
    <source>
        <dbReference type="ARBA" id="ARBA00022842"/>
    </source>
</evidence>
<dbReference type="FunFam" id="3.40.970.10:FF:000002">
    <property type="entry name" value="Ribonuclease H"/>
    <property type="match status" value="1"/>
</dbReference>
<keyword evidence="9" id="KW-0255">Endonuclease</keyword>
<dbReference type="PANTHER" id="PTHR10642">
    <property type="entry name" value="RIBONUCLEASE H1"/>
    <property type="match status" value="1"/>
</dbReference>
<evidence type="ECO:0000256" key="13">
    <source>
        <dbReference type="SAM" id="MobiDB-lite"/>
    </source>
</evidence>
<dbReference type="InterPro" id="IPR050092">
    <property type="entry name" value="RNase_H"/>
</dbReference>
<comment type="catalytic activity">
    <reaction evidence="1">
        <text>Endonucleolytic cleavage to 5'-phosphomonoester.</text>
        <dbReference type="EC" id="3.1.26.4"/>
    </reaction>
</comment>
<dbReference type="InterPro" id="IPR037056">
    <property type="entry name" value="RNase_H1_N_sf"/>
</dbReference>
<evidence type="ECO:0000259" key="14">
    <source>
        <dbReference type="PROSITE" id="PS50879"/>
    </source>
</evidence>
<evidence type="ECO:0000256" key="3">
    <source>
        <dbReference type="ARBA" id="ARBA00004065"/>
    </source>
</evidence>
<dbReference type="GO" id="GO:0043137">
    <property type="term" value="P:DNA replication, removal of RNA primer"/>
    <property type="evidence" value="ECO:0007669"/>
    <property type="project" value="TreeGrafter"/>
</dbReference>
<dbReference type="Gene3D" id="3.40.970.10">
    <property type="entry name" value="Ribonuclease H1, N-terminal domain"/>
    <property type="match status" value="2"/>
</dbReference>
<dbReference type="GO" id="GO:0046872">
    <property type="term" value="F:metal ion binding"/>
    <property type="evidence" value="ECO:0007669"/>
    <property type="project" value="UniProtKB-KW"/>
</dbReference>
<dbReference type="SUPFAM" id="SSF55658">
    <property type="entry name" value="L9 N-domain-like"/>
    <property type="match status" value="2"/>
</dbReference>
<keyword evidence="10" id="KW-0378">Hydrolase</keyword>
<evidence type="ECO:0000256" key="12">
    <source>
        <dbReference type="SAM" id="Coils"/>
    </source>
</evidence>
<feature type="region of interest" description="Disordered" evidence="13">
    <location>
        <begin position="473"/>
        <end position="502"/>
    </location>
</feature>
<dbReference type="InterPro" id="IPR002156">
    <property type="entry name" value="RNaseH_domain"/>
</dbReference>